<accession>A0ABQ7S7B9</accession>
<dbReference type="EMBL" id="JAIFTH010000576">
    <property type="protein sequence ID" value="KAG9509261.1"/>
    <property type="molecule type" value="Genomic_DNA"/>
</dbReference>
<protein>
    <submittedName>
        <fullName evidence="8">ATPase family AAA domain-containing protein 1</fullName>
    </submittedName>
</protein>
<reference evidence="8 9" key="1">
    <citation type="submission" date="2020-10" db="EMBL/GenBank/DDBJ databases">
        <authorList>
            <person name="Klimov P.B."/>
            <person name="Dyachkov S.M."/>
            <person name="Chetverikov P.E."/>
        </authorList>
    </citation>
    <scope>NUCLEOTIDE SEQUENCE [LARGE SCALE GENOMIC DNA]</scope>
    <source>
        <strain evidence="8">BMOC 18-1129-001#AD2665</strain>
        <tissue evidence="8">Entire mites</tissue>
    </source>
</reference>
<keyword evidence="2 6" id="KW-0547">Nucleotide-binding</keyword>
<evidence type="ECO:0000259" key="7">
    <source>
        <dbReference type="SMART" id="SM00382"/>
    </source>
</evidence>
<comment type="caution">
    <text evidence="8">The sequence shown here is derived from an EMBL/GenBank/DDBJ whole genome shotgun (WGS) entry which is preliminary data.</text>
</comment>
<evidence type="ECO:0000256" key="5">
    <source>
        <dbReference type="ARBA" id="ARBA00023128"/>
    </source>
</evidence>
<dbReference type="SMART" id="SM00382">
    <property type="entry name" value="AAA"/>
    <property type="match status" value="1"/>
</dbReference>
<dbReference type="InterPro" id="IPR003959">
    <property type="entry name" value="ATPase_AAA_core"/>
</dbReference>
<name>A0ABQ7S7B9_9ACAR</name>
<dbReference type="Pfam" id="PF00004">
    <property type="entry name" value="AAA"/>
    <property type="match status" value="1"/>
</dbReference>
<dbReference type="InterPro" id="IPR027417">
    <property type="entry name" value="P-loop_NTPase"/>
</dbReference>
<evidence type="ECO:0000313" key="9">
    <source>
        <dbReference type="Proteomes" id="UP000825002"/>
    </source>
</evidence>
<dbReference type="SUPFAM" id="SSF52540">
    <property type="entry name" value="P-loop containing nucleoside triphosphate hydrolases"/>
    <property type="match status" value="1"/>
</dbReference>
<evidence type="ECO:0000256" key="2">
    <source>
        <dbReference type="ARBA" id="ARBA00022741"/>
    </source>
</evidence>
<dbReference type="InterPro" id="IPR051701">
    <property type="entry name" value="Mito_OM_Translocase_MSP1"/>
</dbReference>
<keyword evidence="4 6" id="KW-0067">ATP-binding</keyword>
<dbReference type="Pfam" id="PF17862">
    <property type="entry name" value="AAA_lid_3"/>
    <property type="match status" value="1"/>
</dbReference>
<feature type="non-terminal residue" evidence="8">
    <location>
        <position position="1"/>
    </location>
</feature>
<dbReference type="PANTHER" id="PTHR45644:SF3">
    <property type="entry name" value="FI08533P-RELATED"/>
    <property type="match status" value="1"/>
</dbReference>
<keyword evidence="5" id="KW-0496">Mitochondrion</keyword>
<dbReference type="InterPro" id="IPR003593">
    <property type="entry name" value="AAA+_ATPase"/>
</dbReference>
<dbReference type="InterPro" id="IPR003960">
    <property type="entry name" value="ATPase_AAA_CS"/>
</dbReference>
<sequence>MLDPTKEQKKEAKERAQRLFSQLHLNNVATSLNEYELSIAAQLVNPNSIEVSWNDIAGLENVIDDIKATVILPLKAPDLFSRSTLHQPPKGVLLHGPPGCGKTMLAKATAREAGARFINLEVPSLTDKWYGESQKLARAVFTLALKLQPCIIFIDEIDSFLRSRDTHDHEATAMMKAQFMILWDGLVSEKKCQVIVMGATNRPQDVDKAILRRMPAMFAIGLPSAQKRQEILSLMLEDEDIARDVNIDEIAEQTEGFSGSDLRELCRSSALARVRQYVMSKNFANGHDMTAQVSLRPISMSDFHEAINKMRESKRQLRDGTSGHSVIGLD</sequence>
<evidence type="ECO:0000256" key="3">
    <source>
        <dbReference type="ARBA" id="ARBA00022787"/>
    </source>
</evidence>
<evidence type="ECO:0000256" key="1">
    <source>
        <dbReference type="ARBA" id="ARBA00004572"/>
    </source>
</evidence>
<dbReference type="PROSITE" id="PS00674">
    <property type="entry name" value="AAA"/>
    <property type="match status" value="1"/>
</dbReference>
<evidence type="ECO:0000313" key="8">
    <source>
        <dbReference type="EMBL" id="KAG9509261.1"/>
    </source>
</evidence>
<dbReference type="Gene3D" id="1.10.8.60">
    <property type="match status" value="1"/>
</dbReference>
<evidence type="ECO:0000256" key="4">
    <source>
        <dbReference type="ARBA" id="ARBA00022840"/>
    </source>
</evidence>
<keyword evidence="3" id="KW-1000">Mitochondrion outer membrane</keyword>
<dbReference type="Gene3D" id="3.40.50.300">
    <property type="entry name" value="P-loop containing nucleotide triphosphate hydrolases"/>
    <property type="match status" value="1"/>
</dbReference>
<dbReference type="CDD" id="cd19520">
    <property type="entry name" value="RecA-like_ATAD1"/>
    <property type="match status" value="1"/>
</dbReference>
<keyword evidence="3" id="KW-0472">Membrane</keyword>
<comment type="subcellular location">
    <subcellularLocation>
        <location evidence="1">Mitochondrion outer membrane</location>
        <topology evidence="1">Single-pass membrane protein</topology>
    </subcellularLocation>
</comment>
<organism evidence="8 9">
    <name type="scientific">Fragariocoptes setiger</name>
    <dbReference type="NCBI Taxonomy" id="1670756"/>
    <lineage>
        <taxon>Eukaryota</taxon>
        <taxon>Metazoa</taxon>
        <taxon>Ecdysozoa</taxon>
        <taxon>Arthropoda</taxon>
        <taxon>Chelicerata</taxon>
        <taxon>Arachnida</taxon>
        <taxon>Acari</taxon>
        <taxon>Acariformes</taxon>
        <taxon>Trombidiformes</taxon>
        <taxon>Prostigmata</taxon>
        <taxon>Eupodina</taxon>
        <taxon>Eriophyoidea</taxon>
        <taxon>Phytoptidae</taxon>
        <taxon>Fragariocoptes</taxon>
    </lineage>
</organism>
<evidence type="ECO:0000256" key="6">
    <source>
        <dbReference type="RuleBase" id="RU003651"/>
    </source>
</evidence>
<dbReference type="Proteomes" id="UP000825002">
    <property type="component" value="Unassembled WGS sequence"/>
</dbReference>
<dbReference type="InterPro" id="IPR041569">
    <property type="entry name" value="AAA_lid_3"/>
</dbReference>
<comment type="similarity">
    <text evidence="6">Belongs to the AAA ATPase family.</text>
</comment>
<dbReference type="PANTHER" id="PTHR45644">
    <property type="entry name" value="AAA ATPASE, PUTATIVE (AFU_ORTHOLOGUE AFUA_2G12920)-RELATED-RELATED"/>
    <property type="match status" value="1"/>
</dbReference>
<proteinExistence type="inferred from homology"/>
<keyword evidence="9" id="KW-1185">Reference proteome</keyword>
<gene>
    <name evidence="8" type="primary">Atad1</name>
    <name evidence="8" type="ORF">GZH46_02230</name>
</gene>
<feature type="domain" description="AAA+ ATPase" evidence="7">
    <location>
        <begin position="88"/>
        <end position="224"/>
    </location>
</feature>